<dbReference type="AlphaFoldDB" id="A0A1X0R8N3"/>
<accession>A0A1X0R8N3</accession>
<evidence type="ECO:0000313" key="1">
    <source>
        <dbReference type="EMBL" id="ORE08427.1"/>
    </source>
</evidence>
<name>A0A1X0R8N3_RHIZD</name>
<protein>
    <submittedName>
        <fullName evidence="1">Uncharacterized protein</fullName>
    </submittedName>
</protein>
<sequence>MNIFFYQLTAVKLMERKGMEKLIFSLSSLLLLSFGSTKIYSYYVFLIFCISKPTPKLSALFGNRIMRGCYPIPLQEVLLCTCNIY</sequence>
<dbReference type="EMBL" id="KV921888">
    <property type="protein sequence ID" value="ORE08427.1"/>
    <property type="molecule type" value="Genomic_DNA"/>
</dbReference>
<organism evidence="1">
    <name type="scientific">Rhizopus microsporus var. microsporus</name>
    <dbReference type="NCBI Taxonomy" id="86635"/>
    <lineage>
        <taxon>Eukaryota</taxon>
        <taxon>Fungi</taxon>
        <taxon>Fungi incertae sedis</taxon>
        <taxon>Mucoromycota</taxon>
        <taxon>Mucoromycotina</taxon>
        <taxon>Mucoromycetes</taxon>
        <taxon>Mucorales</taxon>
        <taxon>Mucorineae</taxon>
        <taxon>Rhizopodaceae</taxon>
        <taxon>Rhizopus</taxon>
    </lineage>
</organism>
<dbReference type="Proteomes" id="UP000242414">
    <property type="component" value="Unassembled WGS sequence"/>
</dbReference>
<gene>
    <name evidence="1" type="ORF">BCV72DRAFT_88619</name>
</gene>
<reference evidence="1" key="1">
    <citation type="journal article" date="2016" name="Proc. Natl. Acad. Sci. U.S.A.">
        <title>Lipid metabolic changes in an early divergent fungus govern the establishment of a mutualistic symbiosis with endobacteria.</title>
        <authorList>
            <person name="Lastovetsky O.A."/>
            <person name="Gaspar M.L."/>
            <person name="Mondo S.J."/>
            <person name="LaButti K.M."/>
            <person name="Sandor L."/>
            <person name="Grigoriev I.V."/>
            <person name="Henry S.A."/>
            <person name="Pawlowska T.E."/>
        </authorList>
    </citation>
    <scope>NUCLEOTIDE SEQUENCE [LARGE SCALE GENOMIC DNA]</scope>
    <source>
        <strain evidence="1">ATCC 52814</strain>
    </source>
</reference>
<dbReference type="VEuPathDB" id="FungiDB:BCV72DRAFT_88619"/>
<proteinExistence type="predicted"/>